<reference evidence="2" key="1">
    <citation type="journal article" date="2015" name="Nature">
        <title>Complex archaea that bridge the gap between prokaryotes and eukaryotes.</title>
        <authorList>
            <person name="Spang A."/>
            <person name="Saw J.H."/>
            <person name="Jorgensen S.L."/>
            <person name="Zaremba-Niedzwiedzka K."/>
            <person name="Martijn J."/>
            <person name="Lind A.E."/>
            <person name="van Eijk R."/>
            <person name="Schleper C."/>
            <person name="Guy L."/>
            <person name="Ettema T.J."/>
        </authorList>
    </citation>
    <scope>NUCLEOTIDE SEQUENCE</scope>
</reference>
<evidence type="ECO:0000259" key="1">
    <source>
        <dbReference type="PROSITE" id="PS50894"/>
    </source>
</evidence>
<feature type="non-terminal residue" evidence="2">
    <location>
        <position position="340"/>
    </location>
</feature>
<dbReference type="AlphaFoldDB" id="A0A0F8W103"/>
<protein>
    <recommendedName>
        <fullName evidence="1">HPt domain-containing protein</fullName>
    </recommendedName>
</protein>
<dbReference type="InterPro" id="IPR051315">
    <property type="entry name" value="Bact_Chemotaxis_CheA"/>
</dbReference>
<feature type="non-terminal residue" evidence="2">
    <location>
        <position position="1"/>
    </location>
</feature>
<dbReference type="InterPro" id="IPR008207">
    <property type="entry name" value="Sig_transdc_His_kin_Hpt_dom"/>
</dbReference>
<gene>
    <name evidence="2" type="ORF">LCGC14_3126370</name>
</gene>
<feature type="domain" description="HPt" evidence="1">
    <location>
        <begin position="134"/>
        <end position="239"/>
    </location>
</feature>
<comment type="caution">
    <text evidence="2">The sequence shown here is derived from an EMBL/GenBank/DDBJ whole genome shotgun (WGS) entry which is preliminary data.</text>
</comment>
<feature type="domain" description="HPt" evidence="1">
    <location>
        <begin position="1"/>
        <end position="80"/>
    </location>
</feature>
<dbReference type="Gene3D" id="1.20.120.160">
    <property type="entry name" value="HPT domain"/>
    <property type="match status" value="2"/>
</dbReference>
<evidence type="ECO:0000313" key="2">
    <source>
        <dbReference type="EMBL" id="KKK50303.1"/>
    </source>
</evidence>
<dbReference type="EMBL" id="LAZR01068089">
    <property type="protein sequence ID" value="KKK50303.1"/>
    <property type="molecule type" value="Genomic_DNA"/>
</dbReference>
<accession>A0A0F8W103</accession>
<dbReference type="PANTHER" id="PTHR43395">
    <property type="entry name" value="SENSOR HISTIDINE KINASE CHEA"/>
    <property type="match status" value="1"/>
</dbReference>
<dbReference type="SUPFAM" id="SSF47226">
    <property type="entry name" value="Histidine-containing phosphotransfer domain, HPT domain"/>
    <property type="match status" value="2"/>
</dbReference>
<organism evidence="2">
    <name type="scientific">marine sediment metagenome</name>
    <dbReference type="NCBI Taxonomy" id="412755"/>
    <lineage>
        <taxon>unclassified sequences</taxon>
        <taxon>metagenomes</taxon>
        <taxon>ecological metagenomes</taxon>
    </lineage>
</organism>
<proteinExistence type="predicted"/>
<dbReference type="PANTHER" id="PTHR43395:SF10">
    <property type="entry name" value="CHEMOTAXIS PROTEIN CHEA"/>
    <property type="match status" value="1"/>
</dbReference>
<name>A0A0F8W103_9ZZZZ</name>
<dbReference type="InterPro" id="IPR036641">
    <property type="entry name" value="HPT_dom_sf"/>
</dbReference>
<dbReference type="Pfam" id="PF01627">
    <property type="entry name" value="Hpt"/>
    <property type="match status" value="2"/>
</dbReference>
<dbReference type="PROSITE" id="PS50894">
    <property type="entry name" value="HPT"/>
    <property type="match status" value="2"/>
</dbReference>
<sequence>QWVDNPKGEEPLAEICRGFHTLKGSGRMVGAETIGDLAWSVENLLNKVIANRVTVTPTVIAFVDLAREVMPGLCAAFQHEISYSRGNYVAQLVVAAGALAKGEETSLPAATEAEDTPLPNIEAQTSENVVVEPESPEDSELLIIFAGEAEGHLQVVQDFVEEQRREAPVYAPPTSLVQGALHTLKGSACMAGVEPIGDLVAPLEQYVRELYTYQLDVDEDVVGLLADAVDYCHQSINTRSHVGEIPELAQFLARVAELRARHIGPILSKEEKEPPKVDPDALNLLMMEGISGLLNAGESLHQWQQQPEGELPLISLRDELDQVQSDLISIVAGDLSFVID</sequence>
<dbReference type="GO" id="GO:0000160">
    <property type="term" value="P:phosphorelay signal transduction system"/>
    <property type="evidence" value="ECO:0007669"/>
    <property type="project" value="InterPro"/>
</dbReference>
<dbReference type="CDD" id="cd00088">
    <property type="entry name" value="HPT"/>
    <property type="match status" value="2"/>
</dbReference>